<dbReference type="Pfam" id="PF05192">
    <property type="entry name" value="MutS_III"/>
    <property type="match status" value="1"/>
</dbReference>
<keyword evidence="4" id="KW-0067">ATP-binding</keyword>
<dbReference type="PANTHER" id="PTHR11361:SF34">
    <property type="entry name" value="DNA MISMATCH REPAIR PROTEIN MSH1, MITOCHONDRIAL"/>
    <property type="match status" value="1"/>
</dbReference>
<dbReference type="GO" id="GO:0006298">
    <property type="term" value="P:mismatch repair"/>
    <property type="evidence" value="ECO:0007669"/>
    <property type="project" value="InterPro"/>
</dbReference>
<evidence type="ECO:0000256" key="3">
    <source>
        <dbReference type="ARBA" id="ARBA00022763"/>
    </source>
</evidence>
<dbReference type="InterPro" id="IPR000432">
    <property type="entry name" value="DNA_mismatch_repair_MutS_C"/>
</dbReference>
<evidence type="ECO:0000259" key="8">
    <source>
        <dbReference type="SMART" id="SM00533"/>
    </source>
</evidence>
<dbReference type="InterPro" id="IPR007695">
    <property type="entry name" value="DNA_mismatch_repair_MutS-lik_N"/>
</dbReference>
<dbReference type="PIRSF" id="PIRSF037677">
    <property type="entry name" value="DNA_mis_repair_Msh6"/>
    <property type="match status" value="1"/>
</dbReference>
<dbReference type="InterPro" id="IPR017261">
    <property type="entry name" value="DNA_mismatch_repair_MutS/MSH"/>
</dbReference>
<dbReference type="GO" id="GO:0030983">
    <property type="term" value="F:mismatched DNA binding"/>
    <property type="evidence" value="ECO:0007669"/>
    <property type="project" value="InterPro"/>
</dbReference>
<dbReference type="SUPFAM" id="SSF48334">
    <property type="entry name" value="DNA repair protein MutS, domain III"/>
    <property type="match status" value="1"/>
</dbReference>
<name>A0A6C0H780_9ZZZZ</name>
<dbReference type="Pfam" id="PF01624">
    <property type="entry name" value="MutS_I"/>
    <property type="match status" value="1"/>
</dbReference>
<evidence type="ECO:0000313" key="10">
    <source>
        <dbReference type="EMBL" id="QHT76432.1"/>
    </source>
</evidence>
<evidence type="ECO:0000256" key="6">
    <source>
        <dbReference type="ARBA" id="ARBA00023204"/>
    </source>
</evidence>
<dbReference type="SUPFAM" id="SSF52540">
    <property type="entry name" value="P-loop containing nucleoside triphosphate hydrolases"/>
    <property type="match status" value="1"/>
</dbReference>
<keyword evidence="3" id="KW-0227">DNA damage</keyword>
<dbReference type="InterPro" id="IPR016151">
    <property type="entry name" value="DNA_mismatch_repair_MutS_N"/>
</dbReference>
<evidence type="ECO:0000259" key="7">
    <source>
        <dbReference type="SMART" id="SM00382"/>
    </source>
</evidence>
<accession>A0A6C0H780</accession>
<feature type="domain" description="DNA mismatch repair protein MutS core" evidence="8">
    <location>
        <begin position="310"/>
        <end position="644"/>
    </location>
</feature>
<keyword evidence="6" id="KW-0234">DNA repair</keyword>
<protein>
    <recommendedName>
        <fullName evidence="11">DNA mismatch repair proteins mutS family domain-containing protein</fullName>
    </recommendedName>
</protein>
<organism evidence="10">
    <name type="scientific">viral metagenome</name>
    <dbReference type="NCBI Taxonomy" id="1070528"/>
    <lineage>
        <taxon>unclassified sequences</taxon>
        <taxon>metagenomes</taxon>
        <taxon>organismal metagenomes</taxon>
    </lineage>
</organism>
<feature type="domain" description="DNA mismatch repair proteins mutS family" evidence="9">
    <location>
        <begin position="659"/>
        <end position="849"/>
    </location>
</feature>
<keyword evidence="5" id="KW-0238">DNA-binding</keyword>
<dbReference type="SMART" id="SM00533">
    <property type="entry name" value="MUTSd"/>
    <property type="match status" value="1"/>
</dbReference>
<dbReference type="InterPro" id="IPR027417">
    <property type="entry name" value="P-loop_NTPase"/>
</dbReference>
<dbReference type="InterPro" id="IPR036187">
    <property type="entry name" value="DNA_mismatch_repair_MutS_sf"/>
</dbReference>
<evidence type="ECO:0000256" key="4">
    <source>
        <dbReference type="ARBA" id="ARBA00022840"/>
    </source>
</evidence>
<proteinExistence type="inferred from homology"/>
<evidence type="ECO:0000256" key="1">
    <source>
        <dbReference type="ARBA" id="ARBA00006271"/>
    </source>
</evidence>
<evidence type="ECO:0000256" key="2">
    <source>
        <dbReference type="ARBA" id="ARBA00022741"/>
    </source>
</evidence>
<dbReference type="GO" id="GO:0005524">
    <property type="term" value="F:ATP binding"/>
    <property type="evidence" value="ECO:0007669"/>
    <property type="project" value="UniProtKB-KW"/>
</dbReference>
<comment type="similarity">
    <text evidence="1">Belongs to the DNA mismatch repair MutS family.</text>
</comment>
<dbReference type="Pfam" id="PF00488">
    <property type="entry name" value="MutS_V"/>
    <property type="match status" value="1"/>
</dbReference>
<dbReference type="SMART" id="SM00534">
    <property type="entry name" value="MUTSac"/>
    <property type="match status" value="1"/>
</dbReference>
<dbReference type="Gene3D" id="3.40.50.300">
    <property type="entry name" value="P-loop containing nucleotide triphosphate hydrolases"/>
    <property type="match status" value="1"/>
</dbReference>
<dbReference type="Gene3D" id="1.10.1420.10">
    <property type="match status" value="2"/>
</dbReference>
<keyword evidence="2" id="KW-0547">Nucleotide-binding</keyword>
<dbReference type="PANTHER" id="PTHR11361">
    <property type="entry name" value="DNA MISMATCH REPAIR PROTEIN MUTS FAMILY MEMBER"/>
    <property type="match status" value="1"/>
</dbReference>
<feature type="domain" description="AAA+ ATPase" evidence="7">
    <location>
        <begin position="658"/>
        <end position="799"/>
    </location>
</feature>
<dbReference type="GO" id="GO:0140664">
    <property type="term" value="F:ATP-dependent DNA damage sensor activity"/>
    <property type="evidence" value="ECO:0007669"/>
    <property type="project" value="InterPro"/>
</dbReference>
<dbReference type="EMBL" id="MN739896">
    <property type="protein sequence ID" value="QHT76432.1"/>
    <property type="molecule type" value="Genomic_DNA"/>
</dbReference>
<evidence type="ECO:0000256" key="5">
    <source>
        <dbReference type="ARBA" id="ARBA00023125"/>
    </source>
</evidence>
<sequence length="998" mass="117426">MNSYPKIILVKDYFKIHNFYSKIYGIDKTIILIMVGSFYEIYATDSEGPNIMKVSQELNIIYTKKNKSLPISQTNPYMMGFPIYTVSNFLEKLIELNYIVIKIDQVTNPPNPERKITGIYSKTTYVDKINDNSIKSNNLVCLVLDKCKDNLIIGISAYDFQIGIGAVYETSSNNNDILLALDDINRFLDKYPVREIIIETNIDSILTMNIKEIYSYLNINENNIYHITIKEHKNIIWQKLLLNKIYKTELNIDIIEKLHLEYWNWGRLSLIILLDYVLSHQNKLVIDLKDPIIFASNEYLYMGNRSLEQLNINKLNTLIDYTKTILGKRFLSNQLSLPLINIEKLNSRYNMIKILIEDKKCYKLITYLEDIYDLDKIIRKIEINIINPQELYNLYLSFYQINQLIKYFIKFNLIEIFKIDNELILNITNILLFIETNFILDKINNINFNNFSEYEYSFYQINIHKELDDIQNNIDICQNFMKYLIDELEKIIESKINLKYNDRDGYYLFLTTKRCSILKKKFINKIQIGNIELDISDLEFNELPKTPNTKINCNKMKELSTNLINYKILMAKKLKEYFKNDIDLFKNKFITYLNKWAKKIGFIDFINSGAICAIKNNYSFPLIENKEHSFIKAIELRHPIVEKIKTDTEYIPHNIELENNGILLYGINSSGKSTLMKSIAVNIILAQIGYYVAATEFIYNPYYSLYTRIGNNDNMFRGQSSFLVEMMELMSILKRNNNKTLVVADEIASGSEIKSATIIICYMIETLAKSNTSFITATHLHDIANMECIKKLINVKIKHLKLTYDNVNDILIYDRNLLDGQGETFYGLQIAKYLMKNTLFNERTQEILNEYNNLNLKKSKYNSKIYMEKCEVCNSTNNLETHHIIWQKDFNNNLNKFYLQKNNECNLIILCVLCHDKVDKDEIIIDKYKETSIGRKINYSINISPPKKSKYSQELIDFIMQFQKKHSTEPRIVRIKIKEQFNINVSTNTIINFWNSKV</sequence>
<dbReference type="InterPro" id="IPR007696">
    <property type="entry name" value="DNA_mismatch_repair_MutS_core"/>
</dbReference>
<dbReference type="AlphaFoldDB" id="A0A6C0H780"/>
<dbReference type="SMART" id="SM00382">
    <property type="entry name" value="AAA"/>
    <property type="match status" value="1"/>
</dbReference>
<dbReference type="InterPro" id="IPR003593">
    <property type="entry name" value="AAA+_ATPase"/>
</dbReference>
<evidence type="ECO:0000259" key="9">
    <source>
        <dbReference type="SMART" id="SM00534"/>
    </source>
</evidence>
<dbReference type="Gene3D" id="3.40.1170.10">
    <property type="entry name" value="DNA repair protein MutS, domain I"/>
    <property type="match status" value="1"/>
</dbReference>
<dbReference type="InterPro" id="IPR045076">
    <property type="entry name" value="MutS"/>
</dbReference>
<dbReference type="SUPFAM" id="SSF55271">
    <property type="entry name" value="DNA repair protein MutS, domain I"/>
    <property type="match status" value="1"/>
</dbReference>
<reference evidence="10" key="1">
    <citation type="journal article" date="2020" name="Nature">
        <title>Giant virus diversity and host interactions through global metagenomics.</title>
        <authorList>
            <person name="Schulz F."/>
            <person name="Roux S."/>
            <person name="Paez-Espino D."/>
            <person name="Jungbluth S."/>
            <person name="Walsh D.A."/>
            <person name="Denef V.J."/>
            <person name="McMahon K.D."/>
            <person name="Konstantinidis K.T."/>
            <person name="Eloe-Fadrosh E.A."/>
            <person name="Kyrpides N.C."/>
            <person name="Woyke T."/>
        </authorList>
    </citation>
    <scope>NUCLEOTIDE SEQUENCE</scope>
    <source>
        <strain evidence="10">GVMAG-M-3300023179-82</strain>
    </source>
</reference>
<evidence type="ECO:0008006" key="11">
    <source>
        <dbReference type="Google" id="ProtNLM"/>
    </source>
</evidence>